<dbReference type="InterPro" id="IPR009097">
    <property type="entry name" value="Cyclic_Pdiesterase"/>
</dbReference>
<protein>
    <recommendedName>
        <fullName evidence="2">RNA 2',3'-cyclic phosphodiesterase</fullName>
        <shortName evidence="2">RNA 2',3'-CPDase</shortName>
        <ecNumber evidence="2">3.1.4.58</ecNumber>
    </recommendedName>
</protein>
<dbReference type="InterPro" id="IPR004175">
    <property type="entry name" value="RNA_CPDase"/>
</dbReference>
<dbReference type="NCBIfam" id="TIGR02258">
    <property type="entry name" value="2_5_ligase"/>
    <property type="match status" value="1"/>
</dbReference>
<organism evidence="3 4">
    <name type="scientific">Paenibacillus spongiae</name>
    <dbReference type="NCBI Taxonomy" id="2909671"/>
    <lineage>
        <taxon>Bacteria</taxon>
        <taxon>Bacillati</taxon>
        <taxon>Bacillota</taxon>
        <taxon>Bacilli</taxon>
        <taxon>Bacillales</taxon>
        <taxon>Paenibacillaceae</taxon>
        <taxon>Paenibacillus</taxon>
    </lineage>
</organism>
<proteinExistence type="inferred from homology"/>
<sequence>MSILSITSDATQRLFVAVPLSAEFKAAVSVWCDTKVRELPFKKWAHPDDLHITLHFLGDTPGERIAAIEQAVRHAACSTEPFSLAIESPGTFGRPDKPSVLWAGIGGELDALHQLNKRILSRLAPLGYEPENRPYHPHLTLARDYRSPVPFEPSMLESCRIPLTEDGAPLRWAVNDIVLYRSRLQRQPLYEVVSRFPLDCDADDIT</sequence>
<evidence type="ECO:0000256" key="1">
    <source>
        <dbReference type="ARBA" id="ARBA00022801"/>
    </source>
</evidence>
<feature type="active site" description="Proton donor" evidence="2">
    <location>
        <position position="51"/>
    </location>
</feature>
<comment type="similarity">
    <text evidence="2">Belongs to the 2H phosphoesterase superfamily. ThpR family.</text>
</comment>
<name>A0ABY5SB76_9BACL</name>
<dbReference type="Pfam" id="PF13563">
    <property type="entry name" value="2_5_RNA_ligase2"/>
    <property type="match status" value="1"/>
</dbReference>
<keyword evidence="4" id="KW-1185">Reference proteome</keyword>
<evidence type="ECO:0000313" key="3">
    <source>
        <dbReference type="EMBL" id="UVI30785.1"/>
    </source>
</evidence>
<evidence type="ECO:0000313" key="4">
    <source>
        <dbReference type="Proteomes" id="UP001057877"/>
    </source>
</evidence>
<dbReference type="Gene3D" id="3.90.1140.10">
    <property type="entry name" value="Cyclic phosphodiesterase"/>
    <property type="match status" value="1"/>
</dbReference>
<reference evidence="3" key="1">
    <citation type="submission" date="2022-01" db="EMBL/GenBank/DDBJ databases">
        <title>Paenibacillus spongiae sp. nov., isolated from marine sponge.</title>
        <authorList>
            <person name="Li Z."/>
            <person name="Zhang M."/>
        </authorList>
    </citation>
    <scope>NUCLEOTIDE SEQUENCE</scope>
    <source>
        <strain evidence="3">PHS-Z3</strain>
    </source>
</reference>
<accession>A0ABY5SB76</accession>
<dbReference type="PANTHER" id="PTHR35561">
    <property type="entry name" value="RNA 2',3'-CYCLIC PHOSPHODIESTERASE"/>
    <property type="match status" value="1"/>
</dbReference>
<feature type="active site" description="Proton acceptor" evidence="2">
    <location>
        <position position="138"/>
    </location>
</feature>
<dbReference type="SUPFAM" id="SSF55144">
    <property type="entry name" value="LigT-like"/>
    <property type="match status" value="1"/>
</dbReference>
<feature type="short sequence motif" description="HXTX 1" evidence="2">
    <location>
        <begin position="51"/>
        <end position="54"/>
    </location>
</feature>
<evidence type="ECO:0000256" key="2">
    <source>
        <dbReference type="HAMAP-Rule" id="MF_01940"/>
    </source>
</evidence>
<gene>
    <name evidence="3" type="primary">thpR</name>
    <name evidence="3" type="ORF">L1F29_02585</name>
</gene>
<comment type="catalytic activity">
    <reaction evidence="2">
        <text>a 3'-end 2',3'-cyclophospho-ribonucleotide-RNA + H2O = a 3'-end 2'-phospho-ribonucleotide-RNA + H(+)</text>
        <dbReference type="Rhea" id="RHEA:11828"/>
        <dbReference type="Rhea" id="RHEA-COMP:10464"/>
        <dbReference type="Rhea" id="RHEA-COMP:17353"/>
        <dbReference type="ChEBI" id="CHEBI:15377"/>
        <dbReference type="ChEBI" id="CHEBI:15378"/>
        <dbReference type="ChEBI" id="CHEBI:83064"/>
        <dbReference type="ChEBI" id="CHEBI:173113"/>
        <dbReference type="EC" id="3.1.4.58"/>
    </reaction>
</comment>
<dbReference type="RefSeq" id="WP_258386848.1">
    <property type="nucleotide sequence ID" value="NZ_CP091430.1"/>
</dbReference>
<dbReference type="EMBL" id="CP091430">
    <property type="protein sequence ID" value="UVI30785.1"/>
    <property type="molecule type" value="Genomic_DNA"/>
</dbReference>
<dbReference type="PANTHER" id="PTHR35561:SF1">
    <property type="entry name" value="RNA 2',3'-CYCLIC PHOSPHODIESTERASE"/>
    <property type="match status" value="1"/>
</dbReference>
<comment type="function">
    <text evidence="2">Hydrolyzes RNA 2',3'-cyclic phosphodiester to an RNA 2'-phosphomonoester.</text>
</comment>
<keyword evidence="1 2" id="KW-0378">Hydrolase</keyword>
<dbReference type="EC" id="3.1.4.58" evidence="2"/>
<feature type="short sequence motif" description="HXTX 2" evidence="2">
    <location>
        <begin position="138"/>
        <end position="141"/>
    </location>
</feature>
<dbReference type="HAMAP" id="MF_01940">
    <property type="entry name" value="RNA_CPDase"/>
    <property type="match status" value="1"/>
</dbReference>
<dbReference type="Proteomes" id="UP001057877">
    <property type="component" value="Chromosome"/>
</dbReference>